<keyword evidence="6 10" id="KW-0472">Membrane</keyword>
<feature type="domain" description="Anti-sigma K factor RskA C-terminal" evidence="11">
    <location>
        <begin position="97"/>
        <end position="251"/>
    </location>
</feature>
<feature type="coiled-coil region" evidence="9">
    <location>
        <begin position="117"/>
        <end position="144"/>
    </location>
</feature>
<comment type="subcellular location">
    <subcellularLocation>
        <location evidence="2">Cell membrane</location>
    </subcellularLocation>
    <subcellularLocation>
        <location evidence="1">Membrane</location>
        <topology evidence="1">Single-pass membrane protein</topology>
    </subcellularLocation>
</comment>
<dbReference type="Pfam" id="PF10099">
    <property type="entry name" value="RskA_C"/>
    <property type="match status" value="1"/>
</dbReference>
<evidence type="ECO:0000256" key="1">
    <source>
        <dbReference type="ARBA" id="ARBA00004167"/>
    </source>
</evidence>
<dbReference type="GO" id="GO:0006417">
    <property type="term" value="P:regulation of translation"/>
    <property type="evidence" value="ECO:0007669"/>
    <property type="project" value="TreeGrafter"/>
</dbReference>
<evidence type="ECO:0000256" key="10">
    <source>
        <dbReference type="SAM" id="Phobius"/>
    </source>
</evidence>
<gene>
    <name evidence="12" type="ORF">H7F21_10970</name>
</gene>
<dbReference type="GO" id="GO:0005886">
    <property type="term" value="C:plasma membrane"/>
    <property type="evidence" value="ECO:0007669"/>
    <property type="project" value="UniProtKB-SubCell"/>
</dbReference>
<feature type="transmembrane region" description="Helical" evidence="10">
    <location>
        <begin position="94"/>
        <end position="114"/>
    </location>
</feature>
<accession>A0A842IUN3</accession>
<evidence type="ECO:0000259" key="11">
    <source>
        <dbReference type="Pfam" id="PF10099"/>
    </source>
</evidence>
<dbReference type="GO" id="GO:0016989">
    <property type="term" value="F:sigma factor antagonist activity"/>
    <property type="evidence" value="ECO:0007669"/>
    <property type="project" value="TreeGrafter"/>
</dbReference>
<dbReference type="InterPro" id="IPR018764">
    <property type="entry name" value="RskA_C"/>
</dbReference>
<dbReference type="PANTHER" id="PTHR37461">
    <property type="entry name" value="ANTI-SIGMA-K FACTOR RSKA"/>
    <property type="match status" value="1"/>
</dbReference>
<keyword evidence="4 10" id="KW-0812">Transmembrane</keyword>
<name>A0A842IUN3_9FLAO</name>
<comment type="caution">
    <text evidence="12">The sequence shown here is derived from an EMBL/GenBank/DDBJ whole genome shotgun (WGS) entry which is preliminary data.</text>
</comment>
<evidence type="ECO:0000313" key="13">
    <source>
        <dbReference type="Proteomes" id="UP000533900"/>
    </source>
</evidence>
<sequence>MMDKKMLLENGLLAQYVLGELNAKDREQIEQLLASDAELKAHFDQLEADFEQLGQDNAIAPPAAVKSQLLDAIKSSASNDTKVVHLQPKNNTKWYLGIAASIAAFLLAGSFWMYNQLNDVKQQLQTVESNNTELNTTIEVLNKELQDTNTFYTAIVNPDTEQYILKGNDLLPEAKVVSYVNHKTKSVVINTERLPKLDADHDYQMWADVEGEMINMGVISKDKNLMTMAYIDHAESLNITIEPAGGNDHPTVEKLVTNVYIN</sequence>
<dbReference type="RefSeq" id="WP_185789334.1">
    <property type="nucleotide sequence ID" value="NZ_JACLCP010000003.1"/>
</dbReference>
<dbReference type="Proteomes" id="UP000533900">
    <property type="component" value="Unassembled WGS sequence"/>
</dbReference>
<evidence type="ECO:0000256" key="6">
    <source>
        <dbReference type="ARBA" id="ARBA00023136"/>
    </source>
</evidence>
<protein>
    <recommendedName>
        <fullName evidence="8">Regulator of SigK</fullName>
    </recommendedName>
    <alternativeName>
        <fullName evidence="7">Sigma-K anti-sigma factor RskA</fullName>
    </alternativeName>
</protein>
<evidence type="ECO:0000313" key="12">
    <source>
        <dbReference type="EMBL" id="MBC2845614.1"/>
    </source>
</evidence>
<dbReference type="PANTHER" id="PTHR37461:SF1">
    <property type="entry name" value="ANTI-SIGMA-K FACTOR RSKA"/>
    <property type="match status" value="1"/>
</dbReference>
<organism evidence="12 13">
    <name type="scientific">Winogradskyella flava</name>
    <dbReference type="NCBI Taxonomy" id="1884876"/>
    <lineage>
        <taxon>Bacteria</taxon>
        <taxon>Pseudomonadati</taxon>
        <taxon>Bacteroidota</taxon>
        <taxon>Flavobacteriia</taxon>
        <taxon>Flavobacteriales</taxon>
        <taxon>Flavobacteriaceae</taxon>
        <taxon>Winogradskyella</taxon>
    </lineage>
</organism>
<evidence type="ECO:0000256" key="4">
    <source>
        <dbReference type="ARBA" id="ARBA00022692"/>
    </source>
</evidence>
<reference evidence="12" key="1">
    <citation type="submission" date="2020-08" db="EMBL/GenBank/DDBJ databases">
        <title>Winogradskyella ouciana sp. nov., isolated from the hadal seawater of the Mariana Trench.</title>
        <authorList>
            <person name="He X."/>
        </authorList>
    </citation>
    <scope>NUCLEOTIDE SEQUENCE [LARGE SCALE GENOMIC DNA]</scope>
    <source>
        <strain evidence="12">KCTC 52348</strain>
    </source>
</reference>
<dbReference type="InterPro" id="IPR041916">
    <property type="entry name" value="Anti_sigma_zinc_sf"/>
</dbReference>
<dbReference type="EMBL" id="JACLCP010000003">
    <property type="protein sequence ID" value="MBC2845614.1"/>
    <property type="molecule type" value="Genomic_DNA"/>
</dbReference>
<evidence type="ECO:0000256" key="8">
    <source>
        <dbReference type="ARBA" id="ARBA00030803"/>
    </source>
</evidence>
<dbReference type="InterPro" id="IPR051474">
    <property type="entry name" value="Anti-sigma-K/W_factor"/>
</dbReference>
<keyword evidence="3" id="KW-1003">Cell membrane</keyword>
<evidence type="ECO:0000256" key="2">
    <source>
        <dbReference type="ARBA" id="ARBA00004236"/>
    </source>
</evidence>
<proteinExistence type="predicted"/>
<keyword evidence="9" id="KW-0175">Coiled coil</keyword>
<evidence type="ECO:0000256" key="5">
    <source>
        <dbReference type="ARBA" id="ARBA00022989"/>
    </source>
</evidence>
<keyword evidence="13" id="KW-1185">Reference proteome</keyword>
<dbReference type="Gene3D" id="1.10.10.1320">
    <property type="entry name" value="Anti-sigma factor, zinc-finger domain"/>
    <property type="match status" value="1"/>
</dbReference>
<evidence type="ECO:0000256" key="9">
    <source>
        <dbReference type="SAM" id="Coils"/>
    </source>
</evidence>
<keyword evidence="5 10" id="KW-1133">Transmembrane helix</keyword>
<evidence type="ECO:0000256" key="3">
    <source>
        <dbReference type="ARBA" id="ARBA00022475"/>
    </source>
</evidence>
<dbReference type="AlphaFoldDB" id="A0A842IUN3"/>
<evidence type="ECO:0000256" key="7">
    <source>
        <dbReference type="ARBA" id="ARBA00029829"/>
    </source>
</evidence>